<organism evidence="1 2">
    <name type="scientific">Glycocaulis abyssi</name>
    <dbReference type="NCBI Taxonomy" id="1433403"/>
    <lineage>
        <taxon>Bacteria</taxon>
        <taxon>Pseudomonadati</taxon>
        <taxon>Pseudomonadota</taxon>
        <taxon>Alphaproteobacteria</taxon>
        <taxon>Maricaulales</taxon>
        <taxon>Maricaulaceae</taxon>
        <taxon>Glycocaulis</taxon>
    </lineage>
</organism>
<dbReference type="EMBL" id="JBHSGQ010000004">
    <property type="protein sequence ID" value="MFC4725655.1"/>
    <property type="molecule type" value="Genomic_DNA"/>
</dbReference>
<dbReference type="Proteomes" id="UP001596024">
    <property type="component" value="Unassembled WGS sequence"/>
</dbReference>
<evidence type="ECO:0000313" key="2">
    <source>
        <dbReference type="Proteomes" id="UP001596024"/>
    </source>
</evidence>
<gene>
    <name evidence="1" type="ORF">ACFPB0_10175</name>
</gene>
<reference evidence="2" key="1">
    <citation type="journal article" date="2019" name="Int. J. Syst. Evol. Microbiol.">
        <title>The Global Catalogue of Microorganisms (GCM) 10K type strain sequencing project: providing services to taxonomists for standard genome sequencing and annotation.</title>
        <authorList>
            <consortium name="The Broad Institute Genomics Platform"/>
            <consortium name="The Broad Institute Genome Sequencing Center for Infectious Disease"/>
            <person name="Wu L."/>
            <person name="Ma J."/>
        </authorList>
    </citation>
    <scope>NUCLEOTIDE SEQUENCE [LARGE SCALE GENOMIC DNA]</scope>
    <source>
        <strain evidence="2">CCUG 62981</strain>
    </source>
</reference>
<name>A0ABV9NDA9_9PROT</name>
<protein>
    <submittedName>
        <fullName evidence="1">Uncharacterized protein</fullName>
    </submittedName>
</protein>
<sequence>MGWTQWLGVQPGGRLAIYVDGIHYDFVVDECEPRIPPGEQGKAELITLSEALLETDTRVGSVVELKGGATLLGHARIDSMARVWIERDRNNEKGYRISRGPVPL</sequence>
<comment type="caution">
    <text evidence="1">The sequence shown here is derived from an EMBL/GenBank/DDBJ whole genome shotgun (WGS) entry which is preliminary data.</text>
</comment>
<dbReference type="RefSeq" id="WP_382436817.1">
    <property type="nucleotide sequence ID" value="NZ_JBHSGQ010000004.1"/>
</dbReference>
<accession>A0ABV9NDA9</accession>
<evidence type="ECO:0000313" key="1">
    <source>
        <dbReference type="EMBL" id="MFC4725655.1"/>
    </source>
</evidence>
<keyword evidence="2" id="KW-1185">Reference proteome</keyword>
<proteinExistence type="predicted"/>